<dbReference type="PANTHER" id="PTHR31257">
    <property type="entry name" value="RICIN B-LIKE LECTIN EULS3"/>
    <property type="match status" value="1"/>
</dbReference>
<proteinExistence type="predicted"/>
<dbReference type="EMBL" id="RWGY01000029">
    <property type="protein sequence ID" value="TVU18678.1"/>
    <property type="molecule type" value="Genomic_DNA"/>
</dbReference>
<keyword evidence="3" id="KW-1185">Reference proteome</keyword>
<dbReference type="AlphaFoldDB" id="A0A5J9U5X5"/>
<feature type="signal peptide" evidence="1">
    <location>
        <begin position="1"/>
        <end position="28"/>
    </location>
</feature>
<keyword evidence="1" id="KW-0732">Signal</keyword>
<organism evidence="2 3">
    <name type="scientific">Eragrostis curvula</name>
    <name type="common">weeping love grass</name>
    <dbReference type="NCBI Taxonomy" id="38414"/>
    <lineage>
        <taxon>Eukaryota</taxon>
        <taxon>Viridiplantae</taxon>
        <taxon>Streptophyta</taxon>
        <taxon>Embryophyta</taxon>
        <taxon>Tracheophyta</taxon>
        <taxon>Spermatophyta</taxon>
        <taxon>Magnoliopsida</taxon>
        <taxon>Liliopsida</taxon>
        <taxon>Poales</taxon>
        <taxon>Poaceae</taxon>
        <taxon>PACMAD clade</taxon>
        <taxon>Chloridoideae</taxon>
        <taxon>Eragrostideae</taxon>
        <taxon>Eragrostidinae</taxon>
        <taxon>Eragrostis</taxon>
    </lineage>
</organism>
<accession>A0A5J9U5X5</accession>
<dbReference type="Gramene" id="TVU18678">
    <property type="protein sequence ID" value="TVU18678"/>
    <property type="gene ID" value="EJB05_34788"/>
</dbReference>
<sequence>MARLSAGIAWAVVLWFIMLGISVSPGNGDLLDIFGSLPPMRIISKQTKLSLAIRNNTVVLATTDVSDRSQLWVQDYYSFRSLLAGANDGCSKPFALVNVGTGQAMVAPEKKFEPMLLAQYNPFTCVPLSMLWTKGTPVRDDFYQIKMFRDESKAFNAVGGTSGCSNLGEACIVPRNPLRFLATRSSFVIDGLDTSREKAGVHGEFMVTNKSLSTFAVGLEYDSDMD</sequence>
<evidence type="ECO:0000313" key="2">
    <source>
        <dbReference type="EMBL" id="TVU18678.1"/>
    </source>
</evidence>
<evidence type="ECO:0000313" key="3">
    <source>
        <dbReference type="Proteomes" id="UP000324897"/>
    </source>
</evidence>
<reference evidence="2 3" key="1">
    <citation type="journal article" date="2019" name="Sci. Rep.">
        <title>A high-quality genome of Eragrostis curvula grass provides insights into Poaceae evolution and supports new strategies to enhance forage quality.</title>
        <authorList>
            <person name="Carballo J."/>
            <person name="Santos B.A.C.M."/>
            <person name="Zappacosta D."/>
            <person name="Garbus I."/>
            <person name="Selva J.P."/>
            <person name="Gallo C.A."/>
            <person name="Diaz A."/>
            <person name="Albertini E."/>
            <person name="Caccamo M."/>
            <person name="Echenique V."/>
        </authorList>
    </citation>
    <scope>NUCLEOTIDE SEQUENCE [LARGE SCALE GENOMIC DNA]</scope>
    <source>
        <strain evidence="3">cv. Victoria</strain>
        <tissue evidence="2">Leaf</tissue>
    </source>
</reference>
<dbReference type="Proteomes" id="UP000324897">
    <property type="component" value="Chromosome 7"/>
</dbReference>
<name>A0A5J9U5X5_9POAL</name>
<feature type="chain" id="PRO_5023866531" evidence="1">
    <location>
        <begin position="29"/>
        <end position="226"/>
    </location>
</feature>
<comment type="caution">
    <text evidence="2">The sequence shown here is derived from an EMBL/GenBank/DDBJ whole genome shotgun (WGS) entry which is preliminary data.</text>
</comment>
<evidence type="ECO:0000256" key="1">
    <source>
        <dbReference type="SAM" id="SignalP"/>
    </source>
</evidence>
<dbReference type="PANTHER" id="PTHR31257:SF17">
    <property type="entry name" value="RICIN B LECTIN DOMAIN-CONTAINING PROTEIN"/>
    <property type="match status" value="1"/>
</dbReference>
<gene>
    <name evidence="2" type="ORF">EJB05_34788</name>
</gene>
<dbReference type="OrthoDB" id="681719at2759"/>
<protein>
    <submittedName>
        <fullName evidence="2">Uncharacterized protein</fullName>
    </submittedName>
</protein>
<dbReference type="InterPro" id="IPR040249">
    <property type="entry name" value="Ricin_B-like_lectin_EULS3-like"/>
</dbReference>